<dbReference type="Proteomes" id="UP000305654">
    <property type="component" value="Unassembled WGS sequence"/>
</dbReference>
<dbReference type="InterPro" id="IPR012347">
    <property type="entry name" value="Ferritin-like"/>
</dbReference>
<name>A0A5R9J596_9PROT</name>
<proteinExistence type="predicted"/>
<organism evidence="1 2">
    <name type="scientific">Lichenicoccus roseus</name>
    <dbReference type="NCBI Taxonomy" id="2683649"/>
    <lineage>
        <taxon>Bacteria</taxon>
        <taxon>Pseudomonadati</taxon>
        <taxon>Pseudomonadota</taxon>
        <taxon>Alphaproteobacteria</taxon>
        <taxon>Acetobacterales</taxon>
        <taxon>Acetobacteraceae</taxon>
        <taxon>Lichenicoccus</taxon>
    </lineage>
</organism>
<protein>
    <submittedName>
        <fullName evidence="1">Ferritin-like domain-containing protein</fullName>
    </submittedName>
</protein>
<dbReference type="PANTHER" id="PTHR30565:SF9">
    <property type="entry name" value="PROTEIN YCIF"/>
    <property type="match status" value="1"/>
</dbReference>
<dbReference type="OrthoDB" id="9795056at2"/>
<evidence type="ECO:0000313" key="2">
    <source>
        <dbReference type="Proteomes" id="UP000305654"/>
    </source>
</evidence>
<dbReference type="Gene3D" id="1.20.1260.10">
    <property type="match status" value="1"/>
</dbReference>
<reference evidence="1 2" key="1">
    <citation type="submission" date="2019-05" db="EMBL/GenBank/DDBJ databases">
        <authorList>
            <person name="Pankratov T."/>
            <person name="Grouzdev D."/>
        </authorList>
    </citation>
    <scope>NUCLEOTIDE SEQUENCE [LARGE SCALE GENOMIC DNA]</scope>
    <source>
        <strain evidence="1 2">KEBCLARHB70R</strain>
    </source>
</reference>
<keyword evidence="2" id="KW-1185">Reference proteome</keyword>
<dbReference type="Pfam" id="PF05974">
    <property type="entry name" value="DUF892"/>
    <property type="match status" value="1"/>
</dbReference>
<gene>
    <name evidence="1" type="ORF">FE263_12355</name>
</gene>
<accession>A0A5R9J596</accession>
<dbReference type="InterPro" id="IPR010287">
    <property type="entry name" value="DUF892_YciF-like"/>
</dbReference>
<dbReference type="PANTHER" id="PTHR30565">
    <property type="entry name" value="PROTEIN YCIF"/>
    <property type="match status" value="1"/>
</dbReference>
<dbReference type="InterPro" id="IPR009078">
    <property type="entry name" value="Ferritin-like_SF"/>
</dbReference>
<dbReference type="EMBL" id="VCDI01000003">
    <property type="protein sequence ID" value="TLU72800.1"/>
    <property type="molecule type" value="Genomic_DNA"/>
</dbReference>
<sequence>MSAPESLKEVYTDELKDLWSANDQMTKAIKTLSEKIHDKKLKELFEGSHAGIEGHTATIRSLLEAAGGEVEKEHCKGMEGLVKEALKHGLKEAPEDGDLLDIVLIAQYQRMSHYGVTGFGTAAAYATALGLKDDAKQLKGIVADIYKADEYTSKQSERLARLAARHAAATTD</sequence>
<dbReference type="InterPro" id="IPR047114">
    <property type="entry name" value="YciF"/>
</dbReference>
<dbReference type="SUPFAM" id="SSF47240">
    <property type="entry name" value="Ferritin-like"/>
    <property type="match status" value="1"/>
</dbReference>
<dbReference type="AlphaFoldDB" id="A0A5R9J596"/>
<evidence type="ECO:0000313" key="1">
    <source>
        <dbReference type="EMBL" id="TLU72800.1"/>
    </source>
</evidence>
<comment type="caution">
    <text evidence="1">The sequence shown here is derived from an EMBL/GenBank/DDBJ whole genome shotgun (WGS) entry which is preliminary data.</text>
</comment>
<dbReference type="RefSeq" id="WP_138326260.1">
    <property type="nucleotide sequence ID" value="NZ_VCDI01000003.1"/>
</dbReference>